<dbReference type="InterPro" id="IPR002797">
    <property type="entry name" value="Polysacc_synth"/>
</dbReference>
<dbReference type="GO" id="GO:0005886">
    <property type="term" value="C:plasma membrane"/>
    <property type="evidence" value="ECO:0007669"/>
    <property type="project" value="UniProtKB-SubCell"/>
</dbReference>
<reference evidence="7 8" key="1">
    <citation type="submission" date="2016-10" db="EMBL/GenBank/DDBJ databases">
        <authorList>
            <person name="de Groot N.N."/>
        </authorList>
    </citation>
    <scope>NUCLEOTIDE SEQUENCE [LARGE SCALE GENOMIC DNA]</scope>
    <source>
        <strain evidence="7 8">DSM 21001</strain>
    </source>
</reference>
<evidence type="ECO:0000313" key="7">
    <source>
        <dbReference type="EMBL" id="SFS10971.1"/>
    </source>
</evidence>
<feature type="transmembrane region" description="Helical" evidence="6">
    <location>
        <begin position="88"/>
        <end position="114"/>
    </location>
</feature>
<dbReference type="STRING" id="474950.SAMN05421771_1882"/>
<organism evidence="7 8">
    <name type="scientific">Granulicella pectinivorans</name>
    <dbReference type="NCBI Taxonomy" id="474950"/>
    <lineage>
        <taxon>Bacteria</taxon>
        <taxon>Pseudomonadati</taxon>
        <taxon>Acidobacteriota</taxon>
        <taxon>Terriglobia</taxon>
        <taxon>Terriglobales</taxon>
        <taxon>Acidobacteriaceae</taxon>
        <taxon>Granulicella</taxon>
    </lineage>
</organism>
<dbReference type="Proteomes" id="UP000199024">
    <property type="component" value="Unassembled WGS sequence"/>
</dbReference>
<name>A0A1I6M5M9_9BACT</name>
<dbReference type="EMBL" id="FOZL01000001">
    <property type="protein sequence ID" value="SFS10971.1"/>
    <property type="molecule type" value="Genomic_DNA"/>
</dbReference>
<keyword evidence="2" id="KW-1003">Cell membrane</keyword>
<evidence type="ECO:0000256" key="1">
    <source>
        <dbReference type="ARBA" id="ARBA00004651"/>
    </source>
</evidence>
<sequence>MPLSTAADKSVLKSNAIWLYAMMGLNYVIPAAMLPFLVRVLGVEQYGLIAFAQAIGQYFVIATDYGFNYSGTRAVAQSRDDKDEVSRIFWTLTTVKLVLLFFGAFVMGGMIAFIPRMRANMGIYIVTYLGVIGSAVFPTWLFQGVERMRSISIISGLAKLSSAAMILLFVRNHDDSLLAAFLLSCGLLLAGVIGMIVALIQHVNWFTLPTRGDIYGALRDGRHLFLTTAAVSLYSNTNVFLVGVLGGDAQAGYFSLADKLIRAITGLVAPIIQASYPRVIRLVSESKDLALLFIRKLMFWFMAVGLVGGSLLFLLARPIALFSFGHNAIAVVPLLRCLSLFPGLAAMTYMLSTLVLIPFGFEKVQSRLLLSVGVLNVGVGFLLIPHYGALGGVLAMTAVEAVQMVGGTWLLSRGGISIARLLAMSVSRIDLATR</sequence>
<feature type="transmembrane region" description="Helical" evidence="6">
    <location>
        <begin position="121"/>
        <end position="142"/>
    </location>
</feature>
<dbReference type="PANTHER" id="PTHR30250">
    <property type="entry name" value="PST FAMILY PREDICTED COLANIC ACID TRANSPORTER"/>
    <property type="match status" value="1"/>
</dbReference>
<accession>A0A1I6M5M9</accession>
<feature type="transmembrane region" description="Helical" evidence="6">
    <location>
        <begin position="148"/>
        <end position="170"/>
    </location>
</feature>
<feature type="transmembrane region" description="Helical" evidence="6">
    <location>
        <begin position="17"/>
        <end position="41"/>
    </location>
</feature>
<dbReference type="PANTHER" id="PTHR30250:SF11">
    <property type="entry name" value="O-ANTIGEN TRANSPORTER-RELATED"/>
    <property type="match status" value="1"/>
</dbReference>
<evidence type="ECO:0000313" key="8">
    <source>
        <dbReference type="Proteomes" id="UP000199024"/>
    </source>
</evidence>
<feature type="transmembrane region" description="Helical" evidence="6">
    <location>
        <begin position="368"/>
        <end position="387"/>
    </location>
</feature>
<evidence type="ECO:0000256" key="3">
    <source>
        <dbReference type="ARBA" id="ARBA00022692"/>
    </source>
</evidence>
<feature type="transmembrane region" description="Helical" evidence="6">
    <location>
        <begin position="48"/>
        <end position="68"/>
    </location>
</feature>
<protein>
    <submittedName>
        <fullName evidence="7">Polysaccharide transporter, PST family</fullName>
    </submittedName>
</protein>
<feature type="transmembrane region" description="Helical" evidence="6">
    <location>
        <begin position="297"/>
        <end position="320"/>
    </location>
</feature>
<keyword evidence="3 6" id="KW-0812">Transmembrane</keyword>
<comment type="subcellular location">
    <subcellularLocation>
        <location evidence="1">Cell membrane</location>
        <topology evidence="1">Multi-pass membrane protein</topology>
    </subcellularLocation>
</comment>
<dbReference type="Pfam" id="PF01943">
    <property type="entry name" value="Polysacc_synt"/>
    <property type="match status" value="1"/>
</dbReference>
<feature type="transmembrane region" description="Helical" evidence="6">
    <location>
        <begin position="340"/>
        <end position="361"/>
    </location>
</feature>
<proteinExistence type="predicted"/>
<gene>
    <name evidence="7" type="ORF">SAMN05421771_1882</name>
</gene>
<evidence type="ECO:0000256" key="6">
    <source>
        <dbReference type="SAM" id="Phobius"/>
    </source>
</evidence>
<keyword evidence="5 6" id="KW-0472">Membrane</keyword>
<evidence type="ECO:0000256" key="4">
    <source>
        <dbReference type="ARBA" id="ARBA00022989"/>
    </source>
</evidence>
<keyword evidence="8" id="KW-1185">Reference proteome</keyword>
<keyword evidence="4 6" id="KW-1133">Transmembrane helix</keyword>
<evidence type="ECO:0000256" key="5">
    <source>
        <dbReference type="ARBA" id="ARBA00023136"/>
    </source>
</evidence>
<dbReference type="InterPro" id="IPR050833">
    <property type="entry name" value="Poly_Biosynth_Transport"/>
</dbReference>
<dbReference type="CDD" id="cd13128">
    <property type="entry name" value="MATE_Wzx_like"/>
    <property type="match status" value="1"/>
</dbReference>
<dbReference type="AlphaFoldDB" id="A0A1I6M5M9"/>
<feature type="transmembrane region" description="Helical" evidence="6">
    <location>
        <begin position="177"/>
        <end position="200"/>
    </location>
</feature>
<evidence type="ECO:0000256" key="2">
    <source>
        <dbReference type="ARBA" id="ARBA00022475"/>
    </source>
</evidence>